<sequence>MRLNIFAFLAPLLSTTLHVGHTSALAFPSPDTSLSTIPSADLVARAPSKTGRITVGDGKKKGKVIVDIKWTSKEKVSIRLTVQNPQDHDVFGTYRVYFADKKYKDLKLNAGPGGSTRYDPSGTGFTPWTKSGIDLTGVRAYACDDKALAKDDCDDKFIPWGAAKPT</sequence>
<evidence type="ECO:0000256" key="1">
    <source>
        <dbReference type="SAM" id="SignalP"/>
    </source>
</evidence>
<evidence type="ECO:0000313" key="3">
    <source>
        <dbReference type="EMBL" id="WPB01986.1"/>
    </source>
</evidence>
<dbReference type="EMBL" id="LKMD01000105">
    <property type="protein sequence ID" value="PIA93383.1"/>
    <property type="molecule type" value="Genomic_DNA"/>
</dbReference>
<feature type="chain" id="PRO_5013787840" description="Secreted protein" evidence="1">
    <location>
        <begin position="27"/>
        <end position="166"/>
    </location>
</feature>
<evidence type="ECO:0000313" key="5">
    <source>
        <dbReference type="Proteomes" id="UP001302367"/>
    </source>
</evidence>
<reference evidence="3 5" key="2">
    <citation type="submission" date="2023-09" db="EMBL/GenBank/DDBJ databases">
        <title>Complete-Gapless Cercospora beticola genome.</title>
        <authorList>
            <person name="Wyatt N.A."/>
            <person name="Spanner R.E."/>
            <person name="Bolton M.D."/>
        </authorList>
    </citation>
    <scope>NUCLEOTIDE SEQUENCE [LARGE SCALE GENOMIC DNA]</scope>
    <source>
        <strain evidence="3">Cb09-40</strain>
    </source>
</reference>
<dbReference type="OrthoDB" id="3646025at2759"/>
<feature type="signal peptide" evidence="1">
    <location>
        <begin position="1"/>
        <end position="26"/>
    </location>
</feature>
<gene>
    <name evidence="2" type="ORF">CB0940_04722</name>
    <name evidence="3" type="ORF">RHO25_006620</name>
</gene>
<keyword evidence="5" id="KW-1185">Reference proteome</keyword>
<dbReference type="EMBL" id="CP134187">
    <property type="protein sequence ID" value="WPB01986.1"/>
    <property type="molecule type" value="Genomic_DNA"/>
</dbReference>
<dbReference type="Proteomes" id="UP001302367">
    <property type="component" value="Chromosome 4"/>
</dbReference>
<dbReference type="Proteomes" id="UP000230605">
    <property type="component" value="Chromosome 4"/>
</dbReference>
<name>A0A2G5HMA6_CERBT</name>
<evidence type="ECO:0000313" key="2">
    <source>
        <dbReference type="EMBL" id="PIA93383.1"/>
    </source>
</evidence>
<keyword evidence="1" id="KW-0732">Signal</keyword>
<proteinExistence type="predicted"/>
<accession>A0A2G5HMA6</accession>
<evidence type="ECO:0000313" key="4">
    <source>
        <dbReference type="Proteomes" id="UP000230605"/>
    </source>
</evidence>
<evidence type="ECO:0008006" key="6">
    <source>
        <dbReference type="Google" id="ProtNLM"/>
    </source>
</evidence>
<dbReference type="AlphaFoldDB" id="A0A2G5HMA6"/>
<reference evidence="2 4" key="1">
    <citation type="submission" date="2015-10" db="EMBL/GenBank/DDBJ databases">
        <title>The cercosporin biosynthetic gene cluster was horizontally transferred to several fungal lineages and shown to be expanded in Cercospora beticola based on microsynteny with recipient genomes.</title>
        <authorList>
            <person name="De Jonge R."/>
            <person name="Ebert M.K."/>
            <person name="Suttle J.C."/>
            <person name="Jurick Ii W.M."/>
            <person name="Secor G.A."/>
            <person name="Thomma B.P."/>
            <person name="Van De Peer Y."/>
            <person name="Bolton M.D."/>
        </authorList>
    </citation>
    <scope>NUCLEOTIDE SEQUENCE [LARGE SCALE GENOMIC DNA]</scope>
    <source>
        <strain evidence="2 4">09-40</strain>
    </source>
</reference>
<organism evidence="2 4">
    <name type="scientific">Cercospora beticola</name>
    <name type="common">Sugarbeet leaf spot fungus</name>
    <dbReference type="NCBI Taxonomy" id="122368"/>
    <lineage>
        <taxon>Eukaryota</taxon>
        <taxon>Fungi</taxon>
        <taxon>Dikarya</taxon>
        <taxon>Ascomycota</taxon>
        <taxon>Pezizomycotina</taxon>
        <taxon>Dothideomycetes</taxon>
        <taxon>Dothideomycetidae</taxon>
        <taxon>Mycosphaerellales</taxon>
        <taxon>Mycosphaerellaceae</taxon>
        <taxon>Cercospora</taxon>
    </lineage>
</organism>
<protein>
    <recommendedName>
        <fullName evidence="6">Secreted protein</fullName>
    </recommendedName>
</protein>